<dbReference type="SUPFAM" id="SSF53927">
    <property type="entry name" value="Cytidine deaminase-like"/>
    <property type="match status" value="1"/>
</dbReference>
<evidence type="ECO:0000313" key="3">
    <source>
        <dbReference type="Proteomes" id="UP000215127"/>
    </source>
</evidence>
<proteinExistence type="predicted"/>
<dbReference type="AlphaFoldDB" id="A0A1X7S4H4"/>
<gene>
    <name evidence="2" type="ORF">ZT3D7_G9575</name>
</gene>
<evidence type="ECO:0000313" key="2">
    <source>
        <dbReference type="EMBL" id="SMQ54420.1"/>
    </source>
</evidence>
<dbReference type="InterPro" id="IPR002125">
    <property type="entry name" value="CMP_dCMP_dom"/>
</dbReference>
<accession>A0A1X7S4H4</accession>
<dbReference type="EMBL" id="LT853701">
    <property type="protein sequence ID" value="SMQ54420.1"/>
    <property type="molecule type" value="Genomic_DNA"/>
</dbReference>
<organism evidence="2 3">
    <name type="scientific">Zymoseptoria tritici (strain ST99CH_3D7)</name>
    <dbReference type="NCBI Taxonomy" id="1276538"/>
    <lineage>
        <taxon>Eukaryota</taxon>
        <taxon>Fungi</taxon>
        <taxon>Dikarya</taxon>
        <taxon>Ascomycota</taxon>
        <taxon>Pezizomycotina</taxon>
        <taxon>Dothideomycetes</taxon>
        <taxon>Dothideomycetidae</taxon>
        <taxon>Mycosphaerellales</taxon>
        <taxon>Mycosphaerellaceae</taxon>
        <taxon>Zymoseptoria</taxon>
    </lineage>
</organism>
<reference evidence="2 3" key="1">
    <citation type="submission" date="2016-06" db="EMBL/GenBank/DDBJ databases">
        <authorList>
            <person name="Kjaerup R.B."/>
            <person name="Dalgaard T.S."/>
            <person name="Juul-Madsen H.R."/>
        </authorList>
    </citation>
    <scope>NUCLEOTIDE SEQUENCE [LARGE SCALE GENOMIC DNA]</scope>
</reference>
<protein>
    <recommendedName>
        <fullName evidence="1">CMP/dCMP-type deaminase domain-containing protein</fullName>
    </recommendedName>
</protein>
<keyword evidence="3" id="KW-1185">Reference proteome</keyword>
<evidence type="ECO:0000259" key="1">
    <source>
        <dbReference type="PROSITE" id="PS51747"/>
    </source>
</evidence>
<dbReference type="Proteomes" id="UP000215127">
    <property type="component" value="Chromosome 10"/>
</dbReference>
<dbReference type="GO" id="GO:0003824">
    <property type="term" value="F:catalytic activity"/>
    <property type="evidence" value="ECO:0007669"/>
    <property type="project" value="InterPro"/>
</dbReference>
<feature type="domain" description="CMP/dCMP-type deaminase" evidence="1">
    <location>
        <begin position="13"/>
        <end position="157"/>
    </location>
</feature>
<name>A0A1X7S4H4_ZYMT9</name>
<dbReference type="InterPro" id="IPR016193">
    <property type="entry name" value="Cytidine_deaminase-like"/>
</dbReference>
<dbReference type="STRING" id="1276538.A0A1X7S4H4"/>
<sequence length="185" mass="20095">MSSSTSPPSSTPLDHTHYLTLCLSLARQSPPKPTNFRVGALLLSPSNSPEPLITGYTLECPGNTHAEQCCFIKLAEKYACPGEELGWHLPRDTVLYTTMEPCVRRSAGNASCVERVLGLRNMEGGVAVNRVVVGVCEPETFVGRNEGRMKLEERGVEVVVVEGMEREILEVATAGHVKEEKKDGG</sequence>
<dbReference type="Pfam" id="PF18785">
    <property type="entry name" value="Inv-AAD"/>
    <property type="match status" value="1"/>
</dbReference>
<dbReference type="GO" id="GO:0006139">
    <property type="term" value="P:nucleobase-containing compound metabolic process"/>
    <property type="evidence" value="ECO:0007669"/>
    <property type="project" value="UniProtKB-ARBA"/>
</dbReference>
<dbReference type="PROSITE" id="PS51747">
    <property type="entry name" value="CYT_DCMP_DEAMINASES_2"/>
    <property type="match status" value="1"/>
</dbReference>
<dbReference type="Gene3D" id="3.40.140.10">
    <property type="entry name" value="Cytidine Deaminase, domain 2"/>
    <property type="match status" value="1"/>
</dbReference>